<keyword evidence="12" id="KW-0915">Sodium</keyword>
<proteinExistence type="inferred from homology"/>
<dbReference type="InterPro" id="IPR003644">
    <property type="entry name" value="Calx_beta"/>
</dbReference>
<organism evidence="21 22">
    <name type="scientific">Vitrella brassicaformis (strain CCMP3155)</name>
    <dbReference type="NCBI Taxonomy" id="1169540"/>
    <lineage>
        <taxon>Eukaryota</taxon>
        <taxon>Sar</taxon>
        <taxon>Alveolata</taxon>
        <taxon>Colpodellida</taxon>
        <taxon>Vitrellaceae</taxon>
        <taxon>Vitrella</taxon>
    </lineage>
</organism>
<feature type="transmembrane region" description="Helical" evidence="19">
    <location>
        <begin position="709"/>
        <end position="729"/>
    </location>
</feature>
<evidence type="ECO:0000256" key="9">
    <source>
        <dbReference type="ARBA" id="ARBA00022837"/>
    </source>
</evidence>
<feature type="transmembrane region" description="Helical" evidence="19">
    <location>
        <begin position="882"/>
        <end position="901"/>
    </location>
</feature>
<dbReference type="AlphaFoldDB" id="A0A0G4FYT1"/>
<feature type="domain" description="Calx-beta" evidence="20">
    <location>
        <begin position="388"/>
        <end position="487"/>
    </location>
</feature>
<keyword evidence="5 19" id="KW-0812">Transmembrane</keyword>
<dbReference type="PRINTS" id="PR01259">
    <property type="entry name" value="NACAEXCHNGR"/>
</dbReference>
<evidence type="ECO:0000313" key="21">
    <source>
        <dbReference type="EMBL" id="CEM20669.1"/>
    </source>
</evidence>
<keyword evidence="22" id="KW-1185">Reference proteome</keyword>
<dbReference type="OMA" id="PEDKHQK"/>
<dbReference type="PANTHER" id="PTHR11878:SF65">
    <property type="entry name" value="NA_CA-EXCHANGE PROTEIN, ISOFORM G"/>
    <property type="match status" value="1"/>
</dbReference>
<evidence type="ECO:0000256" key="4">
    <source>
        <dbReference type="ARBA" id="ARBA00022475"/>
    </source>
</evidence>
<dbReference type="InterPro" id="IPR051171">
    <property type="entry name" value="CaCA"/>
</dbReference>
<comment type="catalytic activity">
    <reaction evidence="17">
        <text>Ca(2+)(in) + 3 Na(+)(out) = Ca(2+)(out) + 3 Na(+)(in)</text>
        <dbReference type="Rhea" id="RHEA:69955"/>
        <dbReference type="ChEBI" id="CHEBI:29101"/>
        <dbReference type="ChEBI" id="CHEBI:29108"/>
    </reaction>
</comment>
<feature type="transmembrane region" description="Helical" evidence="19">
    <location>
        <begin position="842"/>
        <end position="862"/>
    </location>
</feature>
<dbReference type="InterPro" id="IPR004836">
    <property type="entry name" value="Na_Ca_Ex"/>
</dbReference>
<dbReference type="STRING" id="1169540.A0A0G4FYT1"/>
<dbReference type="GO" id="GO:0005886">
    <property type="term" value="C:plasma membrane"/>
    <property type="evidence" value="ECO:0007669"/>
    <property type="project" value="UniProtKB-SubCell"/>
</dbReference>
<evidence type="ECO:0000256" key="8">
    <source>
        <dbReference type="ARBA" id="ARBA00022737"/>
    </source>
</evidence>
<dbReference type="Gene3D" id="2.60.40.2030">
    <property type="match status" value="2"/>
</dbReference>
<evidence type="ECO:0000256" key="17">
    <source>
        <dbReference type="ARBA" id="ARBA00033667"/>
    </source>
</evidence>
<evidence type="ECO:0000313" key="22">
    <source>
        <dbReference type="Proteomes" id="UP000041254"/>
    </source>
</evidence>
<dbReference type="PANTHER" id="PTHR11878">
    <property type="entry name" value="SODIUM/CALCIUM EXCHANGER"/>
    <property type="match status" value="1"/>
</dbReference>
<evidence type="ECO:0000256" key="11">
    <source>
        <dbReference type="ARBA" id="ARBA00022989"/>
    </source>
</evidence>
<keyword evidence="8" id="KW-0677">Repeat</keyword>
<keyword evidence="13" id="KW-0406">Ion transport</keyword>
<keyword evidence="4" id="KW-1003">Cell membrane</keyword>
<evidence type="ECO:0000256" key="5">
    <source>
        <dbReference type="ARBA" id="ARBA00022692"/>
    </source>
</evidence>
<sequence length="904" mass="98233">MIAQGIAPLPPCYLEESRSTSCRAMPDSEAICEVGAGNLPRGPGLFLPLFAGVGEQEWPPPLRAILYLMGLLWGFLGVAIIADVFMSAIESVTSVEKEVFVDVGHGEKRRFHVKVWNDTVANLTLMALGSSAPEILLSVIELLGNDFCSGELGPSTIVGSAAYNLFVIVGVCIVAVPSGQIRAIKDVSVFGVTTFASIFAYIWLYIILAVSTPNIVDVWEGVLTFLFFPLLVLMAYAADQGFFTRVFGGVHRTPINRIEELECDFQGVTKEEIAKMRHTLRSEYGKELPAETIAKLISKEKGFEQSPTKRSRAYYRCKAVRDITGGRALTTLEEPSAIPEEAPPSGSPQTTPRRPRKEPPTLDIETGAAAAAAADTGGSGAEMAWGSLFGSRVDLDSFISMEFGTPHAAFLECDGFAAVEVRRAGQLDGKATVAYYTKDGNAKAPKDYVAAEGVLTFEPRETDKIIQVPIIDNNDWEPDKRFTVHLKDPQTDHDDFVCRLGKLSKCTVTILNDDSPGVLDFESDTYRVVESQGAVELTVVRRNGTAGRITVDYMTKDDSAVSPQDYIGQSGTIVFEHEEHTKKIRIDVVNDEDYEKNERFRVILSNPSPAGVKFNKKSDGGEDRAVAVVYIDADPASKGAVDALAGMLYVNKHKVQLGTSDWYEQIKAAIWVNGSKEEQAEAGVMSWIMHIVALPWKIVFAIICPPTSIWNGWACFFLALALIGLCTALIGDLASLLGCVLGIPDSLTAITLVALGTSLPDTFASKIAAQQDPYADASIGNVTGSNSVNVFLGLGLPWTIGAVYWSILGPTDTWKRKYSKDYQKDIIDAYPEGGFAVPQKGLGFSVLVFTCCAVVCIAMLVVRRVFFKGELGGPPRPRYVTALFAVSLWLIYIVISTLDIIDVL</sequence>
<dbReference type="GO" id="GO:0098703">
    <property type="term" value="P:calcium ion import across plasma membrane"/>
    <property type="evidence" value="ECO:0007669"/>
    <property type="project" value="TreeGrafter"/>
</dbReference>
<feature type="transmembrane region" description="Helical" evidence="19">
    <location>
        <begin position="790"/>
        <end position="808"/>
    </location>
</feature>
<dbReference type="Pfam" id="PF03160">
    <property type="entry name" value="Calx-beta"/>
    <property type="match status" value="1"/>
</dbReference>
<keyword evidence="6" id="KW-0479">Metal-binding</keyword>
<keyword evidence="15" id="KW-0325">Glycoprotein</keyword>
<keyword evidence="7" id="KW-0732">Signal</keyword>
<dbReference type="OrthoDB" id="418484at2759"/>
<evidence type="ECO:0000256" key="10">
    <source>
        <dbReference type="ARBA" id="ARBA00022860"/>
    </source>
</evidence>
<protein>
    <recommendedName>
        <fullName evidence="20">Calx-beta domain-containing protein</fullName>
    </recommendedName>
</protein>
<dbReference type="Pfam" id="PF01699">
    <property type="entry name" value="Na_Ca_ex"/>
    <property type="match status" value="2"/>
</dbReference>
<dbReference type="SUPFAM" id="SSF141072">
    <property type="entry name" value="CalX-like"/>
    <property type="match status" value="2"/>
</dbReference>
<evidence type="ECO:0000256" key="18">
    <source>
        <dbReference type="SAM" id="MobiDB-lite"/>
    </source>
</evidence>
<keyword evidence="3" id="KW-0813">Transport</keyword>
<evidence type="ECO:0000256" key="15">
    <source>
        <dbReference type="ARBA" id="ARBA00023180"/>
    </source>
</evidence>
<dbReference type="GO" id="GO:0007154">
    <property type="term" value="P:cell communication"/>
    <property type="evidence" value="ECO:0007669"/>
    <property type="project" value="InterPro"/>
</dbReference>
<evidence type="ECO:0000256" key="7">
    <source>
        <dbReference type="ARBA" id="ARBA00022729"/>
    </source>
</evidence>
<evidence type="ECO:0000256" key="13">
    <source>
        <dbReference type="ARBA" id="ARBA00023065"/>
    </source>
</evidence>
<dbReference type="InterPro" id="IPR038081">
    <property type="entry name" value="CalX-like_sf"/>
</dbReference>
<evidence type="ECO:0000256" key="1">
    <source>
        <dbReference type="ARBA" id="ARBA00004651"/>
    </source>
</evidence>
<comment type="subcellular location">
    <subcellularLocation>
        <location evidence="1">Cell membrane</location>
        <topology evidence="1">Multi-pass membrane protein</topology>
    </subcellularLocation>
</comment>
<feature type="transmembrane region" description="Helical" evidence="19">
    <location>
        <begin position="187"/>
        <end position="206"/>
    </location>
</feature>
<comment type="similarity">
    <text evidence="2">Belongs to the Ca(2+):cation antiporter (CaCA) (TC 2.A.19) family. SLC8 subfamily.</text>
</comment>
<feature type="transmembrane region" description="Helical" evidence="19">
    <location>
        <begin position="64"/>
        <end position="85"/>
    </location>
</feature>
<keyword evidence="11 19" id="KW-1133">Transmembrane helix</keyword>
<dbReference type="InterPro" id="IPR004837">
    <property type="entry name" value="NaCa_Exmemb"/>
</dbReference>
<feature type="region of interest" description="Disordered" evidence="18">
    <location>
        <begin position="329"/>
        <end position="361"/>
    </location>
</feature>
<evidence type="ECO:0000259" key="20">
    <source>
        <dbReference type="SMART" id="SM00237"/>
    </source>
</evidence>
<evidence type="ECO:0000256" key="14">
    <source>
        <dbReference type="ARBA" id="ARBA00023136"/>
    </source>
</evidence>
<name>A0A0G4FYT1_VITBC</name>
<dbReference type="EMBL" id="CDMY01000531">
    <property type="protein sequence ID" value="CEM20669.1"/>
    <property type="molecule type" value="Genomic_DNA"/>
</dbReference>
<dbReference type="InParanoid" id="A0A0G4FYT1"/>
<dbReference type="InterPro" id="IPR044880">
    <property type="entry name" value="NCX_ion-bd_dom_sf"/>
</dbReference>
<dbReference type="PhylomeDB" id="A0A0G4FYT1"/>
<keyword evidence="10" id="KW-0112">Calmodulin-binding</keyword>
<dbReference type="Proteomes" id="UP000041254">
    <property type="component" value="Unassembled WGS sequence"/>
</dbReference>
<evidence type="ECO:0000256" key="12">
    <source>
        <dbReference type="ARBA" id="ARBA00023053"/>
    </source>
</evidence>
<feature type="transmembrane region" description="Helical" evidence="19">
    <location>
        <begin position="218"/>
        <end position="238"/>
    </location>
</feature>
<dbReference type="GO" id="GO:0005516">
    <property type="term" value="F:calmodulin binding"/>
    <property type="evidence" value="ECO:0007669"/>
    <property type="project" value="UniProtKB-KW"/>
</dbReference>
<evidence type="ECO:0000256" key="19">
    <source>
        <dbReference type="SAM" id="Phobius"/>
    </source>
</evidence>
<keyword evidence="16" id="KW-0739">Sodium transport</keyword>
<evidence type="ECO:0000256" key="3">
    <source>
        <dbReference type="ARBA" id="ARBA00022448"/>
    </source>
</evidence>
<feature type="transmembrane region" description="Helical" evidence="19">
    <location>
        <begin position="152"/>
        <end position="175"/>
    </location>
</feature>
<reference evidence="21 22" key="1">
    <citation type="submission" date="2014-11" db="EMBL/GenBank/DDBJ databases">
        <authorList>
            <person name="Zhu J."/>
            <person name="Qi W."/>
            <person name="Song R."/>
        </authorList>
    </citation>
    <scope>NUCLEOTIDE SEQUENCE [LARGE SCALE GENOMIC DNA]</scope>
</reference>
<dbReference type="VEuPathDB" id="CryptoDB:Vbra_16489"/>
<dbReference type="GO" id="GO:0005432">
    <property type="term" value="F:calcium:sodium antiporter activity"/>
    <property type="evidence" value="ECO:0007669"/>
    <property type="project" value="InterPro"/>
</dbReference>
<gene>
    <name evidence="21" type="ORF">Vbra_16489</name>
</gene>
<dbReference type="GO" id="GO:0046872">
    <property type="term" value="F:metal ion binding"/>
    <property type="evidence" value="ECO:0007669"/>
    <property type="project" value="UniProtKB-KW"/>
</dbReference>
<feature type="domain" description="Calx-beta" evidence="20">
    <location>
        <begin position="506"/>
        <end position="605"/>
    </location>
</feature>
<evidence type="ECO:0000256" key="16">
    <source>
        <dbReference type="ARBA" id="ARBA00023201"/>
    </source>
</evidence>
<evidence type="ECO:0000256" key="2">
    <source>
        <dbReference type="ARBA" id="ARBA00007489"/>
    </source>
</evidence>
<dbReference type="SMART" id="SM00237">
    <property type="entry name" value="Calx_beta"/>
    <property type="match status" value="2"/>
</dbReference>
<evidence type="ECO:0000256" key="6">
    <source>
        <dbReference type="ARBA" id="ARBA00022723"/>
    </source>
</evidence>
<keyword evidence="14 19" id="KW-0472">Membrane</keyword>
<accession>A0A0G4FYT1</accession>
<dbReference type="Gene3D" id="1.20.1420.30">
    <property type="entry name" value="NCX, central ion-binding region"/>
    <property type="match status" value="2"/>
</dbReference>
<keyword evidence="9" id="KW-0106">Calcium</keyword>